<evidence type="ECO:0000313" key="1">
    <source>
        <dbReference type="EMBL" id="OJF10729.1"/>
    </source>
</evidence>
<evidence type="ECO:0000313" key="2">
    <source>
        <dbReference type="Proteomes" id="UP000182486"/>
    </source>
</evidence>
<comment type="caution">
    <text evidence="1">The sequence shown here is derived from an EMBL/GenBank/DDBJ whole genome shotgun (WGS) entry which is preliminary data.</text>
</comment>
<gene>
    <name evidence="1" type="ORF">BG844_30495</name>
</gene>
<reference evidence="1 2" key="1">
    <citation type="submission" date="2016-09" db="EMBL/GenBank/DDBJ databases">
        <title>Couchioplanes caeruleus draft genome sequence.</title>
        <authorList>
            <person name="Sheehan J."/>
            <person name="Caffrey P."/>
        </authorList>
    </citation>
    <scope>NUCLEOTIDE SEQUENCE [LARGE SCALE GENOMIC DNA]</scope>
    <source>
        <strain evidence="1 2">DSM 43634</strain>
    </source>
</reference>
<protein>
    <submittedName>
        <fullName evidence="1">Uncharacterized protein</fullName>
    </submittedName>
</protein>
<name>A0A1K0FD29_9ACTN</name>
<dbReference type="Proteomes" id="UP000182486">
    <property type="component" value="Unassembled WGS sequence"/>
</dbReference>
<keyword evidence="2" id="KW-1185">Reference proteome</keyword>
<sequence length="122" mass="13601">MRFADDETGAMGEQMVVLDADLLLQRATELSGWSLQQPPAAEFDALAPADRRAWVWDSGTRSGRCCVLRRPDPRVVVPTGLRLPRGMAEDMTLAELPLECWQPLLLLNLRVCSRPSISLAQR</sequence>
<proteinExistence type="predicted"/>
<dbReference type="AlphaFoldDB" id="A0A1K0FD29"/>
<accession>A0A1K0FD29</accession>
<organism evidence="1 2">
    <name type="scientific">Couchioplanes caeruleus subsp. caeruleus</name>
    <dbReference type="NCBI Taxonomy" id="56427"/>
    <lineage>
        <taxon>Bacteria</taxon>
        <taxon>Bacillati</taxon>
        <taxon>Actinomycetota</taxon>
        <taxon>Actinomycetes</taxon>
        <taxon>Micromonosporales</taxon>
        <taxon>Micromonosporaceae</taxon>
        <taxon>Couchioplanes</taxon>
    </lineage>
</organism>
<dbReference type="EMBL" id="MEIA01000461">
    <property type="protein sequence ID" value="OJF10729.1"/>
    <property type="molecule type" value="Genomic_DNA"/>
</dbReference>